<feature type="transmembrane region" description="Helical" evidence="9">
    <location>
        <begin position="171"/>
        <end position="190"/>
    </location>
</feature>
<feature type="transmembrane region" description="Helical" evidence="9">
    <location>
        <begin position="441"/>
        <end position="463"/>
    </location>
</feature>
<comment type="pathway">
    <text evidence="3 9">Glycolipid biosynthesis; glycosylphosphatidylinositol-anchor biosynthesis.</text>
</comment>
<evidence type="ECO:0000256" key="8">
    <source>
        <dbReference type="ARBA" id="ARBA00023136"/>
    </source>
</evidence>
<dbReference type="GO" id="GO:0006506">
    <property type="term" value="P:GPI anchor biosynthetic process"/>
    <property type="evidence" value="ECO:0007669"/>
    <property type="project" value="UniProtKB-KW"/>
</dbReference>
<dbReference type="EC" id="2.3.-.-" evidence="9"/>
<dbReference type="Proteomes" id="UP000803884">
    <property type="component" value="Unassembled WGS sequence"/>
</dbReference>
<dbReference type="GO" id="GO:0032216">
    <property type="term" value="F:glucosaminyl-phosphatidylinositol O-acyltransferase activity"/>
    <property type="evidence" value="ECO:0007669"/>
    <property type="project" value="TreeGrafter"/>
</dbReference>
<dbReference type="Pfam" id="PF06423">
    <property type="entry name" value="GWT1"/>
    <property type="match status" value="1"/>
</dbReference>
<dbReference type="PANTHER" id="PTHR20661">
    <property type="entry name" value="PHOSPHATIDYLINOSITOL-GLYCAN BIOSYNTHESIS CLASS W PROTEIN"/>
    <property type="match status" value="1"/>
</dbReference>
<evidence type="ECO:0000256" key="1">
    <source>
        <dbReference type="ARBA" id="ARBA00002531"/>
    </source>
</evidence>
<dbReference type="GeneID" id="96007639"/>
<feature type="transmembrane region" description="Helical" evidence="9">
    <location>
        <begin position="313"/>
        <end position="331"/>
    </location>
</feature>
<evidence type="ECO:0000313" key="11">
    <source>
        <dbReference type="EMBL" id="KAL1584978.1"/>
    </source>
</evidence>
<keyword evidence="6 9" id="KW-0812">Transmembrane</keyword>
<keyword evidence="9" id="KW-0808">Transferase</keyword>
<dbReference type="RefSeq" id="XP_069228084.1">
    <property type="nucleotide sequence ID" value="XM_069374801.1"/>
</dbReference>
<keyword evidence="8 9" id="KW-0472">Membrane</keyword>
<protein>
    <recommendedName>
        <fullName evidence="9">GPI-anchored wall transfer protein</fullName>
        <ecNumber evidence="9">2.3.-.-</ecNumber>
    </recommendedName>
</protein>
<comment type="similarity">
    <text evidence="4 9">Belongs to the PIGW family.</text>
</comment>
<feature type="compositionally biased region" description="Basic and acidic residues" evidence="10">
    <location>
        <begin position="107"/>
        <end position="126"/>
    </location>
</feature>
<sequence>MTPDYKEEKKSSVTDLQGGGIWEINILTFLAPVAAFTWCVLQKRQNFFTPYGIPAYLTDFLLQCCTILCATTVYADSPQTLTGLLLLPAIAAYLQPKSESAEATETELAKQDQNEKEKSKDDEAKEADPLPVKPFITSYRGAMMIITCTSILAVDFPVFPRRFGKTEAFGTSLMDLGVGSFVFAAGIVGARQQLKEDFAGIKKSFATRMKNALRHSIPLVGLGLIRLAMVKSLDYTEHESEYGVHWNFFFTLSLLSPIFALIQPVIRWIPSYSTVAFIIAIAYELLLYMTPLKKYIILSPRIPGDFLSQNREGVYSFIGYFAIFLGGMGAGEGILRRDEQPAADPVAAHRAAKDSLDEDADWLASVIGSSEQQAEQEKPKDFKPEEALQAFSALPRLAVIHLFKWSGIWFVFSLWALWNYGPHLFVSRRMANCAYVCWVCAFNFAQLLLFCIIEMLFFPGLYASKSKAVEKSRIAEATSKVLNAFNRNGLVLFLLANVLTGAINLYVETWHVADPAAMAILVAYIGTLSTVGVLLDHFDISIKL</sequence>
<proteinExistence type="inferred from homology"/>
<evidence type="ECO:0000256" key="2">
    <source>
        <dbReference type="ARBA" id="ARBA00004477"/>
    </source>
</evidence>
<evidence type="ECO:0000256" key="4">
    <source>
        <dbReference type="ARBA" id="ARBA00007559"/>
    </source>
</evidence>
<keyword evidence="9" id="KW-0012">Acyltransferase</keyword>
<dbReference type="AlphaFoldDB" id="A0AB34KIN4"/>
<comment type="caution">
    <text evidence="11">The sequence shown here is derived from an EMBL/GenBank/DDBJ whole genome shotgun (WGS) entry which is preliminary data.</text>
</comment>
<name>A0AB34KIN4_9PEZI</name>
<dbReference type="InterPro" id="IPR009447">
    <property type="entry name" value="PIGW/GWT1"/>
</dbReference>
<gene>
    <name evidence="11" type="ORF">WHR41_06196</name>
</gene>
<reference evidence="11 12" key="1">
    <citation type="journal article" date="2020" name="Microbiol. Resour. Announc.">
        <title>Draft Genome Sequence of a Cladosporium Species Isolated from the Mesophotic Ascidian Didemnum maculosum.</title>
        <authorList>
            <person name="Gioti A."/>
            <person name="Siaperas R."/>
            <person name="Nikolaivits E."/>
            <person name="Le Goff G."/>
            <person name="Ouazzani J."/>
            <person name="Kotoulas G."/>
            <person name="Topakas E."/>
        </authorList>
    </citation>
    <scope>NUCLEOTIDE SEQUENCE [LARGE SCALE GENOMIC DNA]</scope>
    <source>
        <strain evidence="11 12">TM138-S3</strain>
    </source>
</reference>
<feature type="transmembrane region" description="Helical" evidence="9">
    <location>
        <begin position="269"/>
        <end position="289"/>
    </location>
</feature>
<feature type="transmembrane region" description="Helical" evidence="9">
    <location>
        <begin position="402"/>
        <end position="421"/>
    </location>
</feature>
<dbReference type="EMBL" id="JAAQHG020000022">
    <property type="protein sequence ID" value="KAL1584978.1"/>
    <property type="molecule type" value="Genomic_DNA"/>
</dbReference>
<evidence type="ECO:0000256" key="5">
    <source>
        <dbReference type="ARBA" id="ARBA00022502"/>
    </source>
</evidence>
<keyword evidence="5 9" id="KW-0337">GPI-anchor biosynthesis</keyword>
<dbReference type="GO" id="GO:0072659">
    <property type="term" value="P:protein localization to plasma membrane"/>
    <property type="evidence" value="ECO:0007669"/>
    <property type="project" value="TreeGrafter"/>
</dbReference>
<evidence type="ECO:0000256" key="7">
    <source>
        <dbReference type="ARBA" id="ARBA00022989"/>
    </source>
</evidence>
<evidence type="ECO:0000256" key="9">
    <source>
        <dbReference type="RuleBase" id="RU280819"/>
    </source>
</evidence>
<comment type="function">
    <text evidence="1">Probable acetyltransferase, which acetylates the inositol ring of phosphatidylinositol during biosynthesis of GPI-anchor.</text>
</comment>
<keyword evidence="7 9" id="KW-1133">Transmembrane helix</keyword>
<comment type="function">
    <text evidence="9">A acetyltransferase, which acetylates the inositol ring of phosphatidylinositol during biosynthesis of GPI-anchor.</text>
</comment>
<evidence type="ECO:0000256" key="3">
    <source>
        <dbReference type="ARBA" id="ARBA00004687"/>
    </source>
</evidence>
<feature type="transmembrane region" description="Helical" evidence="9">
    <location>
        <begin position="20"/>
        <end position="41"/>
    </location>
</feature>
<evidence type="ECO:0000313" key="12">
    <source>
        <dbReference type="Proteomes" id="UP000803884"/>
    </source>
</evidence>
<comment type="subcellular location">
    <subcellularLocation>
        <location evidence="2 9">Endoplasmic reticulum membrane</location>
        <topology evidence="2 9">Multi-pass membrane protein</topology>
    </subcellularLocation>
</comment>
<evidence type="ECO:0000256" key="10">
    <source>
        <dbReference type="SAM" id="MobiDB-lite"/>
    </source>
</evidence>
<keyword evidence="9" id="KW-0256">Endoplasmic reticulum</keyword>
<feature type="transmembrane region" description="Helical" evidence="9">
    <location>
        <begin position="141"/>
        <end position="159"/>
    </location>
</feature>
<feature type="transmembrane region" description="Helical" evidence="9">
    <location>
        <begin position="242"/>
        <end position="262"/>
    </location>
</feature>
<accession>A0AB34KIN4</accession>
<dbReference type="PANTHER" id="PTHR20661:SF0">
    <property type="entry name" value="PHOSPHATIDYLINOSITOL-GLYCAN BIOSYNTHESIS CLASS W PROTEIN"/>
    <property type="match status" value="1"/>
</dbReference>
<feature type="transmembrane region" description="Helical" evidence="9">
    <location>
        <begin position="515"/>
        <end position="535"/>
    </location>
</feature>
<feature type="region of interest" description="Disordered" evidence="10">
    <location>
        <begin position="103"/>
        <end position="126"/>
    </location>
</feature>
<evidence type="ECO:0000256" key="6">
    <source>
        <dbReference type="ARBA" id="ARBA00022692"/>
    </source>
</evidence>
<dbReference type="GO" id="GO:0005789">
    <property type="term" value="C:endoplasmic reticulum membrane"/>
    <property type="evidence" value="ECO:0007669"/>
    <property type="project" value="UniProtKB-SubCell"/>
</dbReference>
<keyword evidence="12" id="KW-1185">Reference proteome</keyword>
<organism evidence="11 12">
    <name type="scientific">Cladosporium halotolerans</name>
    <dbReference type="NCBI Taxonomy" id="1052096"/>
    <lineage>
        <taxon>Eukaryota</taxon>
        <taxon>Fungi</taxon>
        <taxon>Dikarya</taxon>
        <taxon>Ascomycota</taxon>
        <taxon>Pezizomycotina</taxon>
        <taxon>Dothideomycetes</taxon>
        <taxon>Dothideomycetidae</taxon>
        <taxon>Cladosporiales</taxon>
        <taxon>Cladosporiaceae</taxon>
        <taxon>Cladosporium</taxon>
    </lineage>
</organism>
<dbReference type="PIRSF" id="PIRSF017321">
    <property type="entry name" value="GWT1"/>
    <property type="match status" value="1"/>
</dbReference>
<feature type="transmembrane region" description="Helical" evidence="9">
    <location>
        <begin position="211"/>
        <end position="230"/>
    </location>
</feature>
<feature type="transmembrane region" description="Helical" evidence="9">
    <location>
        <begin position="484"/>
        <end position="503"/>
    </location>
</feature>